<dbReference type="InterPro" id="IPR000547">
    <property type="entry name" value="Clathrin_H-chain/VPS_repeat"/>
</dbReference>
<dbReference type="GO" id="GO:0034058">
    <property type="term" value="P:endosomal vesicle fusion"/>
    <property type="evidence" value="ECO:0000318"/>
    <property type="project" value="GO_Central"/>
</dbReference>
<accession>W5NK12</accession>
<proteinExistence type="predicted"/>
<dbReference type="GO" id="GO:0016020">
    <property type="term" value="C:membrane"/>
    <property type="evidence" value="ECO:0000318"/>
    <property type="project" value="GO_Central"/>
</dbReference>
<dbReference type="GO" id="GO:0006914">
    <property type="term" value="P:autophagy"/>
    <property type="evidence" value="ECO:0000318"/>
    <property type="project" value="GO_Central"/>
</dbReference>
<dbReference type="PANTHER" id="PTHR12894:SF30">
    <property type="entry name" value="TRANSFORMING GROWTH FACTOR-BETA RECEPTOR-ASSOCIATED PROTEIN 1-LIKE"/>
    <property type="match status" value="1"/>
</dbReference>
<dbReference type="InterPro" id="IPR001180">
    <property type="entry name" value="CNH_dom"/>
</dbReference>
<feature type="repeat" description="CHCR" evidence="1">
    <location>
        <begin position="567"/>
        <end position="731"/>
    </location>
</feature>
<dbReference type="InterPro" id="IPR032914">
    <property type="entry name" value="Vam6/VPS39/TRAP1"/>
</dbReference>
<dbReference type="Ensembl" id="ENSLOCT00000021007.1">
    <property type="protein sequence ID" value="ENSLOCP00000020971.1"/>
    <property type="gene ID" value="ENSLOCG00000016965.1"/>
</dbReference>
<feature type="domain" description="CNH" evidence="2">
    <location>
        <begin position="20"/>
        <end position="343"/>
    </location>
</feature>
<keyword evidence="4" id="KW-1185">Reference proteome</keyword>
<evidence type="ECO:0000313" key="4">
    <source>
        <dbReference type="Proteomes" id="UP000018468"/>
    </source>
</evidence>
<evidence type="ECO:0000313" key="3">
    <source>
        <dbReference type="Ensembl" id="ENSLOCP00000020971.1"/>
    </source>
</evidence>
<dbReference type="InterPro" id="IPR019452">
    <property type="entry name" value="VPS39/TGF_beta_rcpt-assoc_1"/>
</dbReference>
<dbReference type="PROSITE" id="PS50219">
    <property type="entry name" value="CNH"/>
    <property type="match status" value="1"/>
</dbReference>
<dbReference type="EMBL" id="AHAT01011991">
    <property type="status" value="NOT_ANNOTATED_CDS"/>
    <property type="molecule type" value="Genomic_DNA"/>
</dbReference>
<sequence>SMSLKVFSLSLVIESHPKTKKRDTCSFQCMEACGKNLYFGTKDCVVQHFVLPDESFPDSEEKCPTLKQVKIKQMGMRRPVTQLKASPELNHLILLCDNTVTVLNMFSLEPVQTMRKIQNVSSFHVNETATASAPDCIELFTLSSKKKSVHLYMVSIDKWERVKEVSFLEEPLALAVDGNCLCVATSERYVLHDYKNGTTVKLFPHNREKQATIVELAGRGEFLLNGPGSLGNAIYFTGLCKELCKEYIRINLMVKYVFENNLVVLNVNYSKYSTIFLTITKLLLTSPVYANNFLYRSENVFVLTENTVYSLTPVPVEEQLDALLKSEKTDEALDLVQGVKPLFSKDTYKVLYSNVTRRAGFVKFHQEYFSEAKDLFIKGNLDPKEIISLYPELSSLIADFKHWPNSARSTRDLRLLKERDSETFEKYTEFLCSFLRDCRLTEQSADCREEVDRTLVKLYAERGDSEELIKILSSPNACKLNECATFLEKSHRFFALGCLYQSHGHSLSAIQTWTKIVDGHHHENMHFDVYSHIVDFLCCETDLEVVWKYADWVLKKNQEMGVHIFTKRKNNQKSFVEDDVLNMLKKYSLALILYLEYLVNDLKSEDEKHHTLLVTTYVDQILVIMEKQGMESGNLTLTVKRNKLQDLLQETSIYNTAVVQDKLMKTGLHVEKAILNGRAGQHEKALWILVNKEQDICAAENYCRKNSLGRDKVFGNMLFLSLLKLYLDSDTPNSNAMVTAAVDLLNNNAAAFDPASVLQVIPDSWSLQLISKFLVASLRSMTHYRRMGKIERNLAQAEHLLYRYLWQDGRATRSGNAGLFTTKGLHKTVSMED</sequence>
<protein>
    <submittedName>
        <fullName evidence="3">Si:ch211-266g18.9</fullName>
    </submittedName>
</protein>
<reference evidence="3" key="3">
    <citation type="submission" date="2025-09" db="UniProtKB">
        <authorList>
            <consortium name="Ensembl"/>
        </authorList>
    </citation>
    <scope>IDENTIFICATION</scope>
</reference>
<evidence type="ECO:0000259" key="2">
    <source>
        <dbReference type="PROSITE" id="PS50219"/>
    </source>
</evidence>
<dbReference type="GO" id="GO:0006886">
    <property type="term" value="P:intracellular protein transport"/>
    <property type="evidence" value="ECO:0007669"/>
    <property type="project" value="UniProtKB-UniRule"/>
</dbReference>
<dbReference type="eggNOG" id="KOG2063">
    <property type="taxonomic scope" value="Eukaryota"/>
</dbReference>
<dbReference type="STRING" id="7918.ENSLOCP00000020971"/>
<reference evidence="3" key="2">
    <citation type="submission" date="2025-08" db="UniProtKB">
        <authorList>
            <consortium name="Ensembl"/>
        </authorList>
    </citation>
    <scope>IDENTIFICATION</scope>
</reference>
<reference evidence="4" key="1">
    <citation type="submission" date="2011-12" db="EMBL/GenBank/DDBJ databases">
        <title>The Draft Genome of Lepisosteus oculatus.</title>
        <authorList>
            <consortium name="The Broad Institute Genome Assembly &amp; Analysis Group"/>
            <consortium name="Computational R&amp;D Group"/>
            <consortium name="and Sequencing Platform"/>
            <person name="Di Palma F."/>
            <person name="Alfoldi J."/>
            <person name="Johnson J."/>
            <person name="Berlin A."/>
            <person name="Gnerre S."/>
            <person name="Jaffe D."/>
            <person name="MacCallum I."/>
            <person name="Young S."/>
            <person name="Walker B.J."/>
            <person name="Lander E.S."/>
            <person name="Lindblad-Toh K."/>
        </authorList>
    </citation>
    <scope>NUCLEOTIDE SEQUENCE [LARGE SCALE GENOMIC DNA]</scope>
</reference>
<dbReference type="AlphaFoldDB" id="W5NK12"/>
<dbReference type="Proteomes" id="UP000018468">
    <property type="component" value="Linkage group LG1"/>
</dbReference>
<dbReference type="PANTHER" id="PTHR12894">
    <property type="entry name" value="CNH DOMAIN CONTAINING"/>
    <property type="match status" value="1"/>
</dbReference>
<dbReference type="PROSITE" id="PS50236">
    <property type="entry name" value="CHCR"/>
    <property type="match status" value="1"/>
</dbReference>
<dbReference type="InterPro" id="IPR036322">
    <property type="entry name" value="WD40_repeat_dom_sf"/>
</dbReference>
<organism evidence="3 4">
    <name type="scientific">Lepisosteus oculatus</name>
    <name type="common">Spotted gar</name>
    <dbReference type="NCBI Taxonomy" id="7918"/>
    <lineage>
        <taxon>Eukaryota</taxon>
        <taxon>Metazoa</taxon>
        <taxon>Chordata</taxon>
        <taxon>Craniata</taxon>
        <taxon>Vertebrata</taxon>
        <taxon>Euteleostomi</taxon>
        <taxon>Actinopterygii</taxon>
        <taxon>Neopterygii</taxon>
        <taxon>Holostei</taxon>
        <taxon>Semionotiformes</taxon>
        <taxon>Lepisosteidae</taxon>
        <taxon>Lepisosteus</taxon>
    </lineage>
</organism>
<dbReference type="GeneTree" id="ENSGT00530000063596"/>
<dbReference type="InParanoid" id="W5NK12"/>
<dbReference type="GO" id="GO:0005737">
    <property type="term" value="C:cytoplasm"/>
    <property type="evidence" value="ECO:0000318"/>
    <property type="project" value="GO_Central"/>
</dbReference>
<dbReference type="Pfam" id="PF10366">
    <property type="entry name" value="Vps39_1"/>
    <property type="match status" value="1"/>
</dbReference>
<dbReference type="HOGENOM" id="CLU_004190_3_0_1"/>
<dbReference type="OMA" id="QCLECYD"/>
<evidence type="ECO:0000256" key="1">
    <source>
        <dbReference type="PROSITE-ProRule" id="PRU01006"/>
    </source>
</evidence>
<name>W5NK12_LEPOC</name>
<dbReference type="Bgee" id="ENSLOCG00000016965">
    <property type="expression patterns" value="Expressed in bone element and 11 other cell types or tissues"/>
</dbReference>
<dbReference type="Pfam" id="PF00780">
    <property type="entry name" value="CNH"/>
    <property type="match status" value="1"/>
</dbReference>
<dbReference type="SUPFAM" id="SSF50978">
    <property type="entry name" value="WD40 repeat-like"/>
    <property type="match status" value="1"/>
</dbReference>
<dbReference type="EMBL" id="AHAT01011992">
    <property type="status" value="NOT_ANNOTATED_CDS"/>
    <property type="molecule type" value="Genomic_DNA"/>
</dbReference>